<keyword evidence="3" id="KW-1185">Reference proteome</keyword>
<dbReference type="EMBL" id="MU006602">
    <property type="protein sequence ID" value="KAF2742961.1"/>
    <property type="molecule type" value="Genomic_DNA"/>
</dbReference>
<protein>
    <submittedName>
        <fullName evidence="2">Uncharacterized protein</fullName>
    </submittedName>
</protein>
<dbReference type="Proteomes" id="UP000799440">
    <property type="component" value="Unassembled WGS sequence"/>
</dbReference>
<proteinExistence type="predicted"/>
<organism evidence="2 3">
    <name type="scientific">Sporormia fimetaria CBS 119925</name>
    <dbReference type="NCBI Taxonomy" id="1340428"/>
    <lineage>
        <taxon>Eukaryota</taxon>
        <taxon>Fungi</taxon>
        <taxon>Dikarya</taxon>
        <taxon>Ascomycota</taxon>
        <taxon>Pezizomycotina</taxon>
        <taxon>Dothideomycetes</taxon>
        <taxon>Pleosporomycetidae</taxon>
        <taxon>Pleosporales</taxon>
        <taxon>Sporormiaceae</taxon>
        <taxon>Sporormia</taxon>
    </lineage>
</organism>
<evidence type="ECO:0000256" key="1">
    <source>
        <dbReference type="SAM" id="MobiDB-lite"/>
    </source>
</evidence>
<feature type="region of interest" description="Disordered" evidence="1">
    <location>
        <begin position="1"/>
        <end position="87"/>
    </location>
</feature>
<gene>
    <name evidence="2" type="ORF">M011DRAFT_471848</name>
</gene>
<reference evidence="2" key="1">
    <citation type="journal article" date="2020" name="Stud. Mycol.">
        <title>101 Dothideomycetes genomes: a test case for predicting lifestyles and emergence of pathogens.</title>
        <authorList>
            <person name="Haridas S."/>
            <person name="Albert R."/>
            <person name="Binder M."/>
            <person name="Bloem J."/>
            <person name="Labutti K."/>
            <person name="Salamov A."/>
            <person name="Andreopoulos B."/>
            <person name="Baker S."/>
            <person name="Barry K."/>
            <person name="Bills G."/>
            <person name="Bluhm B."/>
            <person name="Cannon C."/>
            <person name="Castanera R."/>
            <person name="Culley D."/>
            <person name="Daum C."/>
            <person name="Ezra D."/>
            <person name="Gonzalez J."/>
            <person name="Henrissat B."/>
            <person name="Kuo A."/>
            <person name="Liang C."/>
            <person name="Lipzen A."/>
            <person name="Lutzoni F."/>
            <person name="Magnuson J."/>
            <person name="Mondo S."/>
            <person name="Nolan M."/>
            <person name="Ohm R."/>
            <person name="Pangilinan J."/>
            <person name="Park H.-J."/>
            <person name="Ramirez L."/>
            <person name="Alfaro M."/>
            <person name="Sun H."/>
            <person name="Tritt A."/>
            <person name="Yoshinaga Y."/>
            <person name="Zwiers L.-H."/>
            <person name="Turgeon B."/>
            <person name="Goodwin S."/>
            <person name="Spatafora J."/>
            <person name="Crous P."/>
            <person name="Grigoriev I."/>
        </authorList>
    </citation>
    <scope>NUCLEOTIDE SEQUENCE</scope>
    <source>
        <strain evidence="2">CBS 119925</strain>
    </source>
</reference>
<sequence length="87" mass="9871">MWWGLTQPSEVPHLQLGLEGLIVPRPKDIPPEEGEGEGDEDEQELWEELPDDEEDGDGAGDDAELEEWEGTSEDEYDDEYESGDEQH</sequence>
<evidence type="ECO:0000313" key="3">
    <source>
        <dbReference type="Proteomes" id="UP000799440"/>
    </source>
</evidence>
<feature type="compositionally biased region" description="Acidic residues" evidence="1">
    <location>
        <begin position="31"/>
        <end position="87"/>
    </location>
</feature>
<name>A0A6A6V0W9_9PLEO</name>
<accession>A0A6A6V0W9</accession>
<dbReference type="AlphaFoldDB" id="A0A6A6V0W9"/>
<evidence type="ECO:0000313" key="2">
    <source>
        <dbReference type="EMBL" id="KAF2742961.1"/>
    </source>
</evidence>